<dbReference type="FunFam" id="4.10.80.40:FF:000002">
    <property type="entry name" value="Succinate dehydrogenase [ubiquinone] flavoprotein subunit, mitochondrial"/>
    <property type="match status" value="1"/>
</dbReference>
<dbReference type="SUPFAM" id="SSF46977">
    <property type="entry name" value="Succinate dehydrogenase/fumarate reductase flavoprotein C-terminal domain"/>
    <property type="match status" value="1"/>
</dbReference>
<reference evidence="4" key="1">
    <citation type="submission" date="2019-12" db="EMBL/GenBank/DDBJ databases">
        <title>Genome sequencing and annotation of Brassica cretica.</title>
        <authorList>
            <person name="Studholme D.J."/>
            <person name="Sarris P.F."/>
        </authorList>
    </citation>
    <scope>NUCLEOTIDE SEQUENCE</scope>
    <source>
        <strain evidence="4">PFS-102/07</strain>
        <tissue evidence="4">Leaf</tissue>
    </source>
</reference>
<dbReference type="InterPro" id="IPR030664">
    <property type="entry name" value="SdhA/FrdA/AprA"/>
</dbReference>
<dbReference type="EMBL" id="QGKY02001015">
    <property type="protein sequence ID" value="KAF2571834.1"/>
    <property type="molecule type" value="Genomic_DNA"/>
</dbReference>
<evidence type="ECO:0000259" key="3">
    <source>
        <dbReference type="Pfam" id="PF02910"/>
    </source>
</evidence>
<dbReference type="GO" id="GO:0050660">
    <property type="term" value="F:flavin adenine dinucleotide binding"/>
    <property type="evidence" value="ECO:0007669"/>
    <property type="project" value="TreeGrafter"/>
</dbReference>
<evidence type="ECO:0000256" key="1">
    <source>
        <dbReference type="ARBA" id="ARBA00005163"/>
    </source>
</evidence>
<dbReference type="GO" id="GO:0006099">
    <property type="term" value="P:tricarboxylic acid cycle"/>
    <property type="evidence" value="ECO:0007669"/>
    <property type="project" value="UniProtKB-KW"/>
</dbReference>
<dbReference type="GO" id="GO:0005739">
    <property type="term" value="C:mitochondrion"/>
    <property type="evidence" value="ECO:0007669"/>
    <property type="project" value="GOC"/>
</dbReference>
<dbReference type="InterPro" id="IPR037099">
    <property type="entry name" value="Fum_R/Succ_DH_flav-like_C_sf"/>
</dbReference>
<dbReference type="PANTHER" id="PTHR11632">
    <property type="entry name" value="SUCCINATE DEHYDROGENASE 2 FLAVOPROTEIN SUBUNIT"/>
    <property type="match status" value="1"/>
</dbReference>
<dbReference type="Pfam" id="PF02910">
    <property type="entry name" value="Succ_DH_flav_C"/>
    <property type="match status" value="1"/>
</dbReference>
<evidence type="ECO:0000313" key="4">
    <source>
        <dbReference type="EMBL" id="KAF2571834.1"/>
    </source>
</evidence>
<dbReference type="PANTHER" id="PTHR11632:SF51">
    <property type="entry name" value="SUCCINATE DEHYDROGENASE [UBIQUINONE] FLAVOPROTEIN SUBUNIT, MITOCHONDRIAL"/>
    <property type="match status" value="1"/>
</dbReference>
<gene>
    <name evidence="4" type="ORF">F2Q70_00000737</name>
</gene>
<dbReference type="GO" id="GO:0006121">
    <property type="term" value="P:mitochondrial electron transport, succinate to ubiquinone"/>
    <property type="evidence" value="ECO:0007669"/>
    <property type="project" value="TreeGrafter"/>
</dbReference>
<comment type="pathway">
    <text evidence="1">Carbohydrate metabolism; tricarboxylic acid cycle.</text>
</comment>
<dbReference type="InterPro" id="IPR015939">
    <property type="entry name" value="Fum_Rdtase/Succ_DH_flav-like_C"/>
</dbReference>
<dbReference type="GO" id="GO:0008177">
    <property type="term" value="F:succinate dehydrogenase (quinone) activity"/>
    <property type="evidence" value="ECO:0007669"/>
    <property type="project" value="TreeGrafter"/>
</dbReference>
<accession>A0A8S9IPT2</accession>
<keyword evidence="2" id="KW-0816">Tricarboxylic acid cycle</keyword>
<sequence>MLGRISRLKHYTTISYSDEDDDDDDREPALKYIYNNDLCVQKREDGEWMKHTLGYWEDEKVRLEYRPVHMDTLDDEIETFPPKARVY</sequence>
<proteinExistence type="predicted"/>
<protein>
    <recommendedName>
        <fullName evidence="3">Fumarate reductase/succinate dehydrogenase flavoprotein-like C-terminal domain-containing protein</fullName>
    </recommendedName>
</protein>
<dbReference type="AlphaFoldDB" id="A0A8S9IPT2"/>
<evidence type="ECO:0000256" key="2">
    <source>
        <dbReference type="ARBA" id="ARBA00022532"/>
    </source>
</evidence>
<dbReference type="Gene3D" id="4.10.80.40">
    <property type="entry name" value="succinate dehydrogenase protein domain"/>
    <property type="match status" value="1"/>
</dbReference>
<comment type="caution">
    <text evidence="4">The sequence shown here is derived from an EMBL/GenBank/DDBJ whole genome shotgun (WGS) entry which is preliminary data.</text>
</comment>
<name>A0A8S9IPT2_BRACR</name>
<dbReference type="GO" id="GO:0009055">
    <property type="term" value="F:electron transfer activity"/>
    <property type="evidence" value="ECO:0007669"/>
    <property type="project" value="TreeGrafter"/>
</dbReference>
<organism evidence="4">
    <name type="scientific">Brassica cretica</name>
    <name type="common">Mustard</name>
    <dbReference type="NCBI Taxonomy" id="69181"/>
    <lineage>
        <taxon>Eukaryota</taxon>
        <taxon>Viridiplantae</taxon>
        <taxon>Streptophyta</taxon>
        <taxon>Embryophyta</taxon>
        <taxon>Tracheophyta</taxon>
        <taxon>Spermatophyta</taxon>
        <taxon>Magnoliopsida</taxon>
        <taxon>eudicotyledons</taxon>
        <taxon>Gunneridae</taxon>
        <taxon>Pentapetalae</taxon>
        <taxon>rosids</taxon>
        <taxon>malvids</taxon>
        <taxon>Brassicales</taxon>
        <taxon>Brassicaceae</taxon>
        <taxon>Brassiceae</taxon>
        <taxon>Brassica</taxon>
    </lineage>
</organism>
<feature type="domain" description="Fumarate reductase/succinate dehydrogenase flavoprotein-like C-terminal" evidence="3">
    <location>
        <begin position="41"/>
        <end position="87"/>
    </location>
</feature>